<feature type="compositionally biased region" description="Low complexity" evidence="1">
    <location>
        <begin position="235"/>
        <end position="257"/>
    </location>
</feature>
<feature type="domain" description="Transcription factor TFIIIB component B'' Myb" evidence="2">
    <location>
        <begin position="600"/>
        <end position="675"/>
    </location>
</feature>
<feature type="compositionally biased region" description="Acidic residues" evidence="1">
    <location>
        <begin position="387"/>
        <end position="401"/>
    </location>
</feature>
<feature type="region of interest" description="Disordered" evidence="1">
    <location>
        <begin position="704"/>
        <end position="774"/>
    </location>
</feature>
<feature type="compositionally biased region" description="Basic and acidic residues" evidence="1">
    <location>
        <begin position="141"/>
        <end position="151"/>
    </location>
</feature>
<keyword evidence="4" id="KW-1185">Reference proteome</keyword>
<dbReference type="OrthoDB" id="272624at2759"/>
<dbReference type="Proteomes" id="UP000799291">
    <property type="component" value="Unassembled WGS sequence"/>
</dbReference>
<evidence type="ECO:0000313" key="4">
    <source>
        <dbReference type="Proteomes" id="UP000799291"/>
    </source>
</evidence>
<proteinExistence type="predicted"/>
<feature type="compositionally biased region" description="Basic and acidic residues" evidence="1">
    <location>
        <begin position="329"/>
        <end position="338"/>
    </location>
</feature>
<name>A0A6G1IL83_9PLEO</name>
<feature type="compositionally biased region" description="Acidic residues" evidence="1">
    <location>
        <begin position="417"/>
        <end position="437"/>
    </location>
</feature>
<dbReference type="EMBL" id="MU005607">
    <property type="protein sequence ID" value="KAF2679004.1"/>
    <property type="molecule type" value="Genomic_DNA"/>
</dbReference>
<accession>A0A6G1IL83</accession>
<feature type="compositionally biased region" description="Basic residues" evidence="1">
    <location>
        <begin position="339"/>
        <end position="351"/>
    </location>
</feature>
<dbReference type="InterPro" id="IPR039467">
    <property type="entry name" value="TFIIIB_B''_Myb"/>
</dbReference>
<feature type="compositionally biased region" description="Polar residues" evidence="1">
    <location>
        <begin position="1"/>
        <end position="10"/>
    </location>
</feature>
<dbReference type="GO" id="GO:0070898">
    <property type="term" value="P:RNA polymerase III preinitiation complex assembly"/>
    <property type="evidence" value="ECO:0007669"/>
    <property type="project" value="TreeGrafter"/>
</dbReference>
<evidence type="ECO:0000259" key="2">
    <source>
        <dbReference type="Pfam" id="PF15963"/>
    </source>
</evidence>
<gene>
    <name evidence="3" type="ORF">K458DRAFT_490884</name>
</gene>
<feature type="compositionally biased region" description="Basic residues" evidence="1">
    <location>
        <begin position="308"/>
        <end position="317"/>
    </location>
</feature>
<evidence type="ECO:0000256" key="1">
    <source>
        <dbReference type="SAM" id="MobiDB-lite"/>
    </source>
</evidence>
<feature type="compositionally biased region" description="Acidic residues" evidence="1">
    <location>
        <begin position="757"/>
        <end position="774"/>
    </location>
</feature>
<feature type="compositionally biased region" description="Basic residues" evidence="1">
    <location>
        <begin position="370"/>
        <end position="383"/>
    </location>
</feature>
<feature type="region of interest" description="Disordered" evidence="1">
    <location>
        <begin position="1"/>
        <end position="467"/>
    </location>
</feature>
<dbReference type="GO" id="GO:0000126">
    <property type="term" value="C:transcription factor TFIIIB complex"/>
    <property type="evidence" value="ECO:0007669"/>
    <property type="project" value="TreeGrafter"/>
</dbReference>
<sequence length="774" mass="85765">MSTEGNSQPPAGSDKPRAPKGPITTSAFINKGGKTFAPKAVRRRPGAAAAAAKPKPPEPAAPTAESQPAPTQTSEQTDATPAPQPQTEAQLPTPVATQDAAPQIAQQSEQTVAEPATSPAEPIAPTVDTTPTPVPTPSDEDIARHVDKAIEDVLLQPSADSVAAKRPAEDELQSRQPSKQRRIETQKEARETQPQLHAAPSVAVPAVQSAPITEPTPTEPEDADAPIPEQPSNDAAHAPTSEPTTATEALEEVAGAAQEGDNAGIQADEVQAPAALTRPKRRRLPWTAVNTPRNEDDGPTPTSTTSKTKPRRRRKAITLREMDEEDAEEAQREEDAQARPKRPSAKARGKRKASETAADDGTEDPAQPVKKARKPRKAKGKKRAVVEGEEGNEDGEADDGEESRPKKKRRKKQNAEQTDDANEGDEGDEDEEGEEGEQQPKRRGRKPREPTPSDAEDEEIDTGVTLMRNIASSNIRVGKLSEREKKMRTINWDEVKQRRREKQMTRSRKDLQAEADRRLEEQREAAEPAEDPHRLQFTMVDGVITQVAGSGIIDHEAQAEREREAMVVVDEDDFTHQMTYRSYMSSNKRYPEDFIVSGQGKRWDFKSTEDFYEALSIFGTDFAMIQTLFPGTKRQSIKHKFTKEERNNPTRIKETLLGALNCDWDQFLEVSGRKDESFADVDRIERELREEREQMEVLIQRAKEAAEEEKRQRRAAGVESEDEAAAGEKDKENEKGRKKKGKRVEKEEKQVAFQLAPDEECLGSVDDDDDWGKE</sequence>
<dbReference type="GO" id="GO:0001156">
    <property type="term" value="F:TFIIIC-class transcription factor complex binding"/>
    <property type="evidence" value="ECO:0007669"/>
    <property type="project" value="TreeGrafter"/>
</dbReference>
<organism evidence="3 4">
    <name type="scientific">Lentithecium fluviatile CBS 122367</name>
    <dbReference type="NCBI Taxonomy" id="1168545"/>
    <lineage>
        <taxon>Eukaryota</taxon>
        <taxon>Fungi</taxon>
        <taxon>Dikarya</taxon>
        <taxon>Ascomycota</taxon>
        <taxon>Pezizomycotina</taxon>
        <taxon>Dothideomycetes</taxon>
        <taxon>Pleosporomycetidae</taxon>
        <taxon>Pleosporales</taxon>
        <taxon>Massarineae</taxon>
        <taxon>Lentitheciaceae</taxon>
        <taxon>Lentithecium</taxon>
    </lineage>
</organism>
<feature type="compositionally biased region" description="Low complexity" evidence="1">
    <location>
        <begin position="61"/>
        <end position="70"/>
    </location>
</feature>
<dbReference type="PANTHER" id="PTHR22929:SF0">
    <property type="entry name" value="TRANSCRIPTION FACTOR TFIIIB COMPONENT B'' HOMOLOG"/>
    <property type="match status" value="1"/>
</dbReference>
<feature type="compositionally biased region" description="Polar residues" evidence="1">
    <location>
        <begin position="71"/>
        <end position="90"/>
    </location>
</feature>
<feature type="region of interest" description="Disordered" evidence="1">
    <location>
        <begin position="495"/>
        <end position="531"/>
    </location>
</feature>
<protein>
    <recommendedName>
        <fullName evidence="2">Transcription factor TFIIIB component B'' Myb domain-containing protein</fullName>
    </recommendedName>
</protein>
<dbReference type="PANTHER" id="PTHR22929">
    <property type="entry name" value="RNA POLYMERASE III TRANSCRIPTION INITIATION FACTOR B"/>
    <property type="match status" value="1"/>
</dbReference>
<dbReference type="AlphaFoldDB" id="A0A6G1IL83"/>
<feature type="compositionally biased region" description="Basic and acidic residues" evidence="1">
    <location>
        <begin position="726"/>
        <end position="735"/>
    </location>
</feature>
<feature type="compositionally biased region" description="Basic and acidic residues" evidence="1">
    <location>
        <begin position="181"/>
        <end position="191"/>
    </location>
</feature>
<evidence type="ECO:0000313" key="3">
    <source>
        <dbReference type="EMBL" id="KAF2679004.1"/>
    </source>
</evidence>
<dbReference type="Pfam" id="PF15963">
    <property type="entry name" value="Myb_DNA-bind_7"/>
    <property type="match status" value="1"/>
</dbReference>
<reference evidence="3" key="1">
    <citation type="journal article" date="2020" name="Stud. Mycol.">
        <title>101 Dothideomycetes genomes: a test case for predicting lifestyles and emergence of pathogens.</title>
        <authorList>
            <person name="Haridas S."/>
            <person name="Albert R."/>
            <person name="Binder M."/>
            <person name="Bloem J."/>
            <person name="Labutti K."/>
            <person name="Salamov A."/>
            <person name="Andreopoulos B."/>
            <person name="Baker S."/>
            <person name="Barry K."/>
            <person name="Bills G."/>
            <person name="Bluhm B."/>
            <person name="Cannon C."/>
            <person name="Castanera R."/>
            <person name="Culley D."/>
            <person name="Daum C."/>
            <person name="Ezra D."/>
            <person name="Gonzalez J."/>
            <person name="Henrissat B."/>
            <person name="Kuo A."/>
            <person name="Liang C."/>
            <person name="Lipzen A."/>
            <person name="Lutzoni F."/>
            <person name="Magnuson J."/>
            <person name="Mondo S."/>
            <person name="Nolan M."/>
            <person name="Ohm R."/>
            <person name="Pangilinan J."/>
            <person name="Park H.-J."/>
            <person name="Ramirez L."/>
            <person name="Alfaro M."/>
            <person name="Sun H."/>
            <person name="Tritt A."/>
            <person name="Yoshinaga Y."/>
            <person name="Zwiers L.-H."/>
            <person name="Turgeon B."/>
            <person name="Goodwin S."/>
            <person name="Spatafora J."/>
            <person name="Crous P."/>
            <person name="Grigoriev I."/>
        </authorList>
    </citation>
    <scope>NUCLEOTIDE SEQUENCE</scope>
    <source>
        <strain evidence="3">CBS 122367</strain>
    </source>
</reference>
<feature type="compositionally biased region" description="Low complexity" evidence="1">
    <location>
        <begin position="198"/>
        <end position="216"/>
    </location>
</feature>